<evidence type="ECO:0000313" key="8">
    <source>
        <dbReference type="EMBL" id="VFT91390.1"/>
    </source>
</evidence>
<evidence type="ECO:0000259" key="6">
    <source>
        <dbReference type="Pfam" id="PF00892"/>
    </source>
</evidence>
<gene>
    <name evidence="8" type="primary">Aste57867_14570</name>
    <name evidence="7" type="ORF">As57867_014516</name>
    <name evidence="8" type="ORF">ASTE57867_14570</name>
</gene>
<accession>A0A485L2P0</accession>
<dbReference type="PANTHER" id="PTHR22911">
    <property type="entry name" value="ACYL-MALONYL CONDENSING ENZYME-RELATED"/>
    <property type="match status" value="1"/>
</dbReference>
<keyword evidence="9" id="KW-1185">Reference proteome</keyword>
<dbReference type="Pfam" id="PF00892">
    <property type="entry name" value="EamA"/>
    <property type="match status" value="2"/>
</dbReference>
<name>A0A485L2P0_9STRA</name>
<reference evidence="8 9" key="1">
    <citation type="submission" date="2019-03" db="EMBL/GenBank/DDBJ databases">
        <authorList>
            <person name="Gaulin E."/>
            <person name="Dumas B."/>
        </authorList>
    </citation>
    <scope>NUCLEOTIDE SEQUENCE [LARGE SCALE GENOMIC DNA]</scope>
    <source>
        <strain evidence="8">CBS 568.67</strain>
    </source>
</reference>
<feature type="transmembrane region" description="Helical" evidence="5">
    <location>
        <begin position="296"/>
        <end position="316"/>
    </location>
</feature>
<comment type="subcellular location">
    <subcellularLocation>
        <location evidence="1">Membrane</location>
        <topology evidence="1">Multi-pass membrane protein</topology>
    </subcellularLocation>
</comment>
<dbReference type="InterPro" id="IPR037185">
    <property type="entry name" value="EmrE-like"/>
</dbReference>
<feature type="transmembrane region" description="Helical" evidence="5">
    <location>
        <begin position="180"/>
        <end position="198"/>
    </location>
</feature>
<dbReference type="GO" id="GO:0016020">
    <property type="term" value="C:membrane"/>
    <property type="evidence" value="ECO:0007669"/>
    <property type="project" value="UniProtKB-SubCell"/>
</dbReference>
<evidence type="ECO:0000256" key="5">
    <source>
        <dbReference type="SAM" id="Phobius"/>
    </source>
</evidence>
<evidence type="ECO:0000256" key="2">
    <source>
        <dbReference type="ARBA" id="ARBA00022692"/>
    </source>
</evidence>
<evidence type="ECO:0000256" key="4">
    <source>
        <dbReference type="ARBA" id="ARBA00023136"/>
    </source>
</evidence>
<dbReference type="SUPFAM" id="SSF103481">
    <property type="entry name" value="Multidrug resistance efflux transporter EmrE"/>
    <property type="match status" value="2"/>
</dbReference>
<feature type="transmembrane region" description="Helical" evidence="5">
    <location>
        <begin position="64"/>
        <end position="84"/>
    </location>
</feature>
<feature type="transmembrane region" description="Helical" evidence="5">
    <location>
        <begin position="210"/>
        <end position="230"/>
    </location>
</feature>
<organism evidence="8 9">
    <name type="scientific">Aphanomyces stellatus</name>
    <dbReference type="NCBI Taxonomy" id="120398"/>
    <lineage>
        <taxon>Eukaryota</taxon>
        <taxon>Sar</taxon>
        <taxon>Stramenopiles</taxon>
        <taxon>Oomycota</taxon>
        <taxon>Saprolegniomycetes</taxon>
        <taxon>Saprolegniales</taxon>
        <taxon>Verrucalvaceae</taxon>
        <taxon>Aphanomyces</taxon>
    </lineage>
</organism>
<evidence type="ECO:0000313" key="7">
    <source>
        <dbReference type="EMBL" id="KAF0694582.1"/>
    </source>
</evidence>
<protein>
    <submittedName>
        <fullName evidence="8">Aste57867_14570 protein</fullName>
    </submittedName>
</protein>
<feature type="domain" description="EamA" evidence="6">
    <location>
        <begin position="32"/>
        <end position="164"/>
    </location>
</feature>
<dbReference type="EMBL" id="VJMH01005556">
    <property type="protein sequence ID" value="KAF0694582.1"/>
    <property type="molecule type" value="Genomic_DNA"/>
</dbReference>
<feature type="transmembrane region" description="Helical" evidence="5">
    <location>
        <begin position="242"/>
        <end position="261"/>
    </location>
</feature>
<feature type="transmembrane region" description="Helical" evidence="5">
    <location>
        <begin position="270"/>
        <end position="290"/>
    </location>
</feature>
<dbReference type="OrthoDB" id="306876at2759"/>
<reference evidence="7" key="2">
    <citation type="submission" date="2019-06" db="EMBL/GenBank/DDBJ databases">
        <title>Genomics analysis of Aphanomyces spp. identifies a new class of oomycete effector associated with host adaptation.</title>
        <authorList>
            <person name="Gaulin E."/>
        </authorList>
    </citation>
    <scope>NUCLEOTIDE SEQUENCE</scope>
    <source>
        <strain evidence="7">CBS 578.67</strain>
    </source>
</reference>
<keyword evidence="4 5" id="KW-0472">Membrane</keyword>
<feature type="transmembrane region" description="Helical" evidence="5">
    <location>
        <begin position="153"/>
        <end position="174"/>
    </location>
</feature>
<dbReference type="PANTHER" id="PTHR22911:SF6">
    <property type="entry name" value="SOLUTE CARRIER FAMILY 35 MEMBER G1"/>
    <property type="match status" value="1"/>
</dbReference>
<dbReference type="Proteomes" id="UP000332933">
    <property type="component" value="Unassembled WGS sequence"/>
</dbReference>
<dbReference type="EMBL" id="CAADRA010005577">
    <property type="protein sequence ID" value="VFT91390.1"/>
    <property type="molecule type" value="Genomic_DNA"/>
</dbReference>
<evidence type="ECO:0000256" key="1">
    <source>
        <dbReference type="ARBA" id="ARBA00004141"/>
    </source>
</evidence>
<proteinExistence type="predicted"/>
<feature type="domain" description="EamA" evidence="6">
    <location>
        <begin position="184"/>
        <end position="315"/>
    </location>
</feature>
<feature type="transmembrane region" description="Helical" evidence="5">
    <location>
        <begin position="96"/>
        <end position="114"/>
    </location>
</feature>
<feature type="transmembrane region" description="Helical" evidence="5">
    <location>
        <begin position="120"/>
        <end position="141"/>
    </location>
</feature>
<dbReference type="InterPro" id="IPR000620">
    <property type="entry name" value="EamA_dom"/>
</dbReference>
<sequence length="325" mass="35378">MRAQVHLQRGNDPAEVTPLFETTAVEPPHYLVGLSLVALSAVTASLVTTCVKYESVDLYAMETVFWRFVIAYVFTLILVLYAKVDLLVAPEHHWDLICRCLYGFGAIASLFWAITQMTLADASTLAFTSPILTFFFAAWLLHETIGLVELGCAFVSLVGVVFVVRPTIVFTAPILTYGSPYAPCVAVLSAVFTSLAFVHMRKLKSLHYIVVAHYFLLSGAAISGVYVLLAQGCFNLHTSGRSVTQAAIASGFMAFLGELALTKGLQIEQAGVASVVRYLDIVFVFIWDAALIRERISVWSLIGAVLIAAAVVALFVRKATARETV</sequence>
<dbReference type="AlphaFoldDB" id="A0A485L2P0"/>
<evidence type="ECO:0000256" key="3">
    <source>
        <dbReference type="ARBA" id="ARBA00022989"/>
    </source>
</evidence>
<keyword evidence="2 5" id="KW-0812">Transmembrane</keyword>
<evidence type="ECO:0000313" key="9">
    <source>
        <dbReference type="Proteomes" id="UP000332933"/>
    </source>
</evidence>
<keyword evidence="3 5" id="KW-1133">Transmembrane helix</keyword>